<evidence type="ECO:0000259" key="9">
    <source>
        <dbReference type="Pfam" id="PF05922"/>
    </source>
</evidence>
<protein>
    <submittedName>
        <fullName evidence="10">S8 family peptidase</fullName>
        <ecNumber evidence="10">3.4.-.-</ecNumber>
    </submittedName>
</protein>
<keyword evidence="2 5" id="KW-0645">Protease</keyword>
<accession>A0ABV1VJX1</accession>
<dbReference type="InterPro" id="IPR015500">
    <property type="entry name" value="Peptidase_S8_subtilisin-rel"/>
</dbReference>
<sequence length="396" mass="39657">MLRRRSASLAGACTALLLAALASPVSADEPAPLGTIRGADSPSAIEGSYIVVLKQDAPSARKGKAKNLTAQFGGSVRRTFTSAFNGFTVEAKATEARRIAADPSVAFVEQNSVEYADATQYSPTWGLDRIDQAKLPLSGSYSYSTTASNVTAYIVDSGIRITHANFGGRADYGYDFVDDDTIASDCNGHGTHTAGTVGSSTYGVAKGVNLVAVRVLDCSGSGTTANVIAGYDWVAANAQLLAVANVSIGGSASAAKDAAVAGMVDAGVTVAVSAGNDAVNACNQSPAREPSVITVASTTSADARSSFSNYGTCVDIFAPGSSITSLGYSSDTATAVKNGTSMATPHVAGAAALYLADHPSASPATVTAAIKSVATSGVVTSAGTGSPNLLLNVAGL</sequence>
<dbReference type="Gene3D" id="3.40.50.200">
    <property type="entry name" value="Peptidase S8/S53 domain"/>
    <property type="match status" value="1"/>
</dbReference>
<dbReference type="PRINTS" id="PR00723">
    <property type="entry name" value="SUBTILISIN"/>
</dbReference>
<organism evidence="10 11">
    <name type="scientific">Streptomyces flaveolus</name>
    <dbReference type="NCBI Taxonomy" id="67297"/>
    <lineage>
        <taxon>Bacteria</taxon>
        <taxon>Bacillati</taxon>
        <taxon>Actinomycetota</taxon>
        <taxon>Actinomycetes</taxon>
        <taxon>Kitasatosporales</taxon>
        <taxon>Streptomycetaceae</taxon>
        <taxon>Streptomyces</taxon>
    </lineage>
</organism>
<feature type="active site" description="Charge relay system" evidence="5">
    <location>
        <position position="341"/>
    </location>
</feature>
<dbReference type="InterPro" id="IPR010259">
    <property type="entry name" value="S8pro/Inhibitor_I9"/>
</dbReference>
<dbReference type="CDD" id="cd04077">
    <property type="entry name" value="Peptidases_S8_PCSK9_ProteinaseK_like"/>
    <property type="match status" value="1"/>
</dbReference>
<dbReference type="Pfam" id="PF05922">
    <property type="entry name" value="Inhibitor_I9"/>
    <property type="match status" value="1"/>
</dbReference>
<evidence type="ECO:0000313" key="10">
    <source>
        <dbReference type="EMBL" id="MER6906805.1"/>
    </source>
</evidence>
<dbReference type="InterPro" id="IPR023827">
    <property type="entry name" value="Peptidase_S8_Asp-AS"/>
</dbReference>
<proteinExistence type="inferred from homology"/>
<dbReference type="PANTHER" id="PTHR43806:SF11">
    <property type="entry name" value="CEREVISIN-RELATED"/>
    <property type="match status" value="1"/>
</dbReference>
<dbReference type="Proteomes" id="UP001490330">
    <property type="component" value="Unassembled WGS sequence"/>
</dbReference>
<dbReference type="EC" id="3.4.-.-" evidence="10"/>
<evidence type="ECO:0000256" key="6">
    <source>
        <dbReference type="RuleBase" id="RU003355"/>
    </source>
</evidence>
<keyword evidence="4 5" id="KW-0720">Serine protease</keyword>
<dbReference type="PROSITE" id="PS51892">
    <property type="entry name" value="SUBTILASE"/>
    <property type="match status" value="1"/>
</dbReference>
<dbReference type="InterPro" id="IPR023828">
    <property type="entry name" value="Peptidase_S8_Ser-AS"/>
</dbReference>
<feature type="signal peptide" evidence="7">
    <location>
        <begin position="1"/>
        <end position="27"/>
    </location>
</feature>
<evidence type="ECO:0000256" key="3">
    <source>
        <dbReference type="ARBA" id="ARBA00022801"/>
    </source>
</evidence>
<dbReference type="InterPro" id="IPR050131">
    <property type="entry name" value="Peptidase_S8_subtilisin-like"/>
</dbReference>
<dbReference type="EMBL" id="JBEPCV010000025">
    <property type="protein sequence ID" value="MER6906805.1"/>
    <property type="molecule type" value="Genomic_DNA"/>
</dbReference>
<feature type="domain" description="Inhibitor I9" evidence="9">
    <location>
        <begin position="48"/>
        <end position="113"/>
    </location>
</feature>
<reference evidence="10 11" key="1">
    <citation type="submission" date="2024-06" db="EMBL/GenBank/DDBJ databases">
        <title>The Natural Products Discovery Center: Release of the First 8490 Sequenced Strains for Exploring Actinobacteria Biosynthetic Diversity.</title>
        <authorList>
            <person name="Kalkreuter E."/>
            <person name="Kautsar S.A."/>
            <person name="Yang D."/>
            <person name="Bader C.D."/>
            <person name="Teijaro C.N."/>
            <person name="Fluegel L."/>
            <person name="Davis C.M."/>
            <person name="Simpson J.R."/>
            <person name="Lauterbach L."/>
            <person name="Steele A.D."/>
            <person name="Gui C."/>
            <person name="Meng S."/>
            <person name="Li G."/>
            <person name="Viehrig K."/>
            <person name="Ye F."/>
            <person name="Su P."/>
            <person name="Kiefer A.F."/>
            <person name="Nichols A."/>
            <person name="Cepeda A.J."/>
            <person name="Yan W."/>
            <person name="Fan B."/>
            <person name="Jiang Y."/>
            <person name="Adhikari A."/>
            <person name="Zheng C.-J."/>
            <person name="Schuster L."/>
            <person name="Cowan T.M."/>
            <person name="Smanski M.J."/>
            <person name="Chevrette M.G."/>
            <person name="De Carvalho L.P.S."/>
            <person name="Shen B."/>
        </authorList>
    </citation>
    <scope>NUCLEOTIDE SEQUENCE [LARGE SCALE GENOMIC DNA]</scope>
    <source>
        <strain evidence="10 11">NPDC000632</strain>
    </source>
</reference>
<dbReference type="Pfam" id="PF00082">
    <property type="entry name" value="Peptidase_S8"/>
    <property type="match status" value="1"/>
</dbReference>
<evidence type="ECO:0000256" key="1">
    <source>
        <dbReference type="ARBA" id="ARBA00011073"/>
    </source>
</evidence>
<evidence type="ECO:0000256" key="5">
    <source>
        <dbReference type="PROSITE-ProRule" id="PRU01240"/>
    </source>
</evidence>
<dbReference type="InterPro" id="IPR034193">
    <property type="entry name" value="PCSK9_ProteinaseK-like"/>
</dbReference>
<comment type="similarity">
    <text evidence="1 5 6">Belongs to the peptidase S8 family.</text>
</comment>
<dbReference type="InterPro" id="IPR037045">
    <property type="entry name" value="S8pro/Inhibitor_I9_sf"/>
</dbReference>
<dbReference type="PANTHER" id="PTHR43806">
    <property type="entry name" value="PEPTIDASE S8"/>
    <property type="match status" value="1"/>
</dbReference>
<evidence type="ECO:0000256" key="7">
    <source>
        <dbReference type="SAM" id="SignalP"/>
    </source>
</evidence>
<keyword evidence="3 5" id="KW-0378">Hydrolase</keyword>
<gene>
    <name evidence="10" type="ORF">ABT322_24315</name>
</gene>
<evidence type="ECO:0000256" key="4">
    <source>
        <dbReference type="ARBA" id="ARBA00022825"/>
    </source>
</evidence>
<dbReference type="Gene3D" id="3.30.70.80">
    <property type="entry name" value="Peptidase S8 propeptide/proteinase inhibitor I9"/>
    <property type="match status" value="1"/>
</dbReference>
<evidence type="ECO:0000256" key="2">
    <source>
        <dbReference type="ARBA" id="ARBA00022670"/>
    </source>
</evidence>
<feature type="domain" description="Peptidase S8/S53" evidence="8">
    <location>
        <begin position="152"/>
        <end position="377"/>
    </location>
</feature>
<evidence type="ECO:0000313" key="11">
    <source>
        <dbReference type="Proteomes" id="UP001490330"/>
    </source>
</evidence>
<keyword evidence="11" id="KW-1185">Reference proteome</keyword>
<name>A0ABV1VJX1_9ACTN</name>
<dbReference type="PROSITE" id="PS00136">
    <property type="entry name" value="SUBTILASE_ASP"/>
    <property type="match status" value="1"/>
</dbReference>
<comment type="caution">
    <text evidence="10">The sequence shown here is derived from an EMBL/GenBank/DDBJ whole genome shotgun (WGS) entry which is preliminary data.</text>
</comment>
<dbReference type="InterPro" id="IPR036852">
    <property type="entry name" value="Peptidase_S8/S53_dom_sf"/>
</dbReference>
<dbReference type="InterPro" id="IPR000209">
    <property type="entry name" value="Peptidase_S8/S53_dom"/>
</dbReference>
<keyword evidence="7" id="KW-0732">Signal</keyword>
<dbReference type="SUPFAM" id="SSF54897">
    <property type="entry name" value="Protease propeptides/inhibitors"/>
    <property type="match status" value="1"/>
</dbReference>
<feature type="active site" description="Charge relay system" evidence="5">
    <location>
        <position position="189"/>
    </location>
</feature>
<evidence type="ECO:0000259" key="8">
    <source>
        <dbReference type="Pfam" id="PF00082"/>
    </source>
</evidence>
<dbReference type="PROSITE" id="PS00138">
    <property type="entry name" value="SUBTILASE_SER"/>
    <property type="match status" value="1"/>
</dbReference>
<dbReference type="SUPFAM" id="SSF52743">
    <property type="entry name" value="Subtilisin-like"/>
    <property type="match status" value="1"/>
</dbReference>
<dbReference type="GO" id="GO:0016787">
    <property type="term" value="F:hydrolase activity"/>
    <property type="evidence" value="ECO:0007669"/>
    <property type="project" value="UniProtKB-KW"/>
</dbReference>
<feature type="chain" id="PRO_5047025794" evidence="7">
    <location>
        <begin position="28"/>
        <end position="396"/>
    </location>
</feature>
<dbReference type="RefSeq" id="WP_350720770.1">
    <property type="nucleotide sequence ID" value="NZ_JBEPCO010000021.1"/>
</dbReference>
<feature type="active site" description="Charge relay system" evidence="5">
    <location>
        <position position="156"/>
    </location>
</feature>